<evidence type="ECO:0000256" key="3">
    <source>
        <dbReference type="ARBA" id="ARBA00023002"/>
    </source>
</evidence>
<dbReference type="PROSITE" id="PS00198">
    <property type="entry name" value="4FE4S_FER_1"/>
    <property type="match status" value="1"/>
</dbReference>
<sequence length="744" mass="81389">MGALQLVLGLMCLAVTVVAVVLVVRTVRRMVSSIRLGQPDPTRKGPFGARFGNMLTEILGHTRMLKWSHVGVAHWFVMLGFLGLSVTVAEAYGEVFVPGFEFPWLGSFGPWNLVVEILGITTILGGLWLIAVRQLNHPRRAGRVSRFQGSNFWQAYFVEAVVVLEGVGIMGLRSFKHASGLMDAPTWSAPLSYALGAALPPSTAAVSVFAAFKILSAMIWVIVIASNITMGVAWHRFTAFFNIFFKREADGAVALGAVKPMMSGGKELDFEEADPDTDVFGAGKVEDFSWKGWLDFTTCTECGRCQSQCPAWNTGKPLSPKLLITSLREHAYAKAPYLLAGGRKDMAGDEVGITGEGAEEKLAKIDALALAEAERPLIGSPEEMGVIDPDVLWSCTSCGACVEQCPVDIEHVDHIVDMRRYQVMIESNFPTELGGMFKNLENKGNPWGQNAKDRLAWTQDLDFEVPVFDGELEDDVEYLFWVGCAGAFEDRAKKTTRAVAELLHLAGVKYVVLGPEETCTGDPARRAGNEFIFQMLAQQNVEVLNSVFEGREPGKRKIVATCAHCFNSLANEYSQLGGNYEVVHHTQLLNRLVREKRLTPVAPIAEDVTYHDPCYLGRHNKVYTPPRDLVGASGANFREMPRHADRSMCCGAGGARMWMEERIGKRINLDRVDEALGTAPSKIATGCPFCRVMLSDGLTTRQSDKTASESVEVVDVAQLLLSAVKRGTDGAEDSGEPVPEETNS</sequence>
<evidence type="ECO:0000256" key="4">
    <source>
        <dbReference type="ARBA" id="ARBA00023004"/>
    </source>
</evidence>
<dbReference type="InterPro" id="IPR051460">
    <property type="entry name" value="HdrC_iron-sulfur_subunit"/>
</dbReference>
<keyword evidence="1" id="KW-0004">4Fe-4S</keyword>
<dbReference type="EMBL" id="JBHTIW010000001">
    <property type="protein sequence ID" value="MFD0918206.1"/>
    <property type="molecule type" value="Genomic_DNA"/>
</dbReference>
<dbReference type="PROSITE" id="PS51379">
    <property type="entry name" value="4FE4S_FER_2"/>
    <property type="match status" value="2"/>
</dbReference>
<feature type="transmembrane region" description="Helical" evidence="7">
    <location>
        <begin position="6"/>
        <end position="27"/>
    </location>
</feature>
<dbReference type="RefSeq" id="WP_263250160.1">
    <property type="nucleotide sequence ID" value="NZ_BAABLT010000034.1"/>
</dbReference>
<keyword evidence="10" id="KW-1185">Reference proteome</keyword>
<dbReference type="Pfam" id="PF13187">
    <property type="entry name" value="Fer4_9"/>
    <property type="match status" value="1"/>
</dbReference>
<dbReference type="Pfam" id="PF02754">
    <property type="entry name" value="CCG"/>
    <property type="match status" value="2"/>
</dbReference>
<reference evidence="10" key="1">
    <citation type="journal article" date="2019" name="Int. J. Syst. Evol. Microbiol.">
        <title>The Global Catalogue of Microorganisms (GCM) 10K type strain sequencing project: providing services to taxonomists for standard genome sequencing and annotation.</title>
        <authorList>
            <consortium name="The Broad Institute Genomics Platform"/>
            <consortium name="The Broad Institute Genome Sequencing Center for Infectious Disease"/>
            <person name="Wu L."/>
            <person name="Ma J."/>
        </authorList>
    </citation>
    <scope>NUCLEOTIDE SEQUENCE [LARGE SCALE GENOMIC DNA]</scope>
    <source>
        <strain evidence="10">CCUG 56401</strain>
    </source>
</reference>
<keyword evidence="7" id="KW-1133">Transmembrane helix</keyword>
<evidence type="ECO:0000256" key="2">
    <source>
        <dbReference type="ARBA" id="ARBA00022723"/>
    </source>
</evidence>
<evidence type="ECO:0000313" key="9">
    <source>
        <dbReference type="EMBL" id="MFD0918206.1"/>
    </source>
</evidence>
<evidence type="ECO:0000256" key="1">
    <source>
        <dbReference type="ARBA" id="ARBA00022485"/>
    </source>
</evidence>
<keyword evidence="5" id="KW-0411">Iron-sulfur</keyword>
<evidence type="ECO:0000259" key="8">
    <source>
        <dbReference type="PROSITE" id="PS51379"/>
    </source>
</evidence>
<keyword evidence="3" id="KW-0560">Oxidoreductase</keyword>
<dbReference type="InterPro" id="IPR017896">
    <property type="entry name" value="4Fe4S_Fe-S-bd"/>
</dbReference>
<feature type="region of interest" description="Disordered" evidence="6">
    <location>
        <begin position="725"/>
        <end position="744"/>
    </location>
</feature>
<protein>
    <submittedName>
        <fullName evidence="9">(Fe-S)-binding protein</fullName>
    </submittedName>
</protein>
<dbReference type="InterPro" id="IPR009051">
    <property type="entry name" value="Helical_ferredxn"/>
</dbReference>
<comment type="caution">
    <text evidence="9">The sequence shown here is derived from an EMBL/GenBank/DDBJ whole genome shotgun (WGS) entry which is preliminary data.</text>
</comment>
<evidence type="ECO:0000256" key="6">
    <source>
        <dbReference type="SAM" id="MobiDB-lite"/>
    </source>
</evidence>
<dbReference type="InterPro" id="IPR004017">
    <property type="entry name" value="Cys_rich_dom"/>
</dbReference>
<organism evidence="9 10">
    <name type="scientific">Saccharopolyspora rosea</name>
    <dbReference type="NCBI Taxonomy" id="524884"/>
    <lineage>
        <taxon>Bacteria</taxon>
        <taxon>Bacillati</taxon>
        <taxon>Actinomycetota</taxon>
        <taxon>Actinomycetes</taxon>
        <taxon>Pseudonocardiales</taxon>
        <taxon>Pseudonocardiaceae</taxon>
        <taxon>Saccharopolyspora</taxon>
    </lineage>
</organism>
<dbReference type="InterPro" id="IPR017900">
    <property type="entry name" value="4Fe4S_Fe_S_CS"/>
</dbReference>
<feature type="domain" description="4Fe-4S ferredoxin-type" evidence="8">
    <location>
        <begin position="290"/>
        <end position="320"/>
    </location>
</feature>
<keyword evidence="2" id="KW-0479">Metal-binding</keyword>
<feature type="transmembrane region" description="Helical" evidence="7">
    <location>
        <begin position="192"/>
        <end position="212"/>
    </location>
</feature>
<evidence type="ECO:0000256" key="7">
    <source>
        <dbReference type="SAM" id="Phobius"/>
    </source>
</evidence>
<keyword evidence="4" id="KW-0408">Iron</keyword>
<evidence type="ECO:0000313" key="10">
    <source>
        <dbReference type="Proteomes" id="UP001597018"/>
    </source>
</evidence>
<accession>A0ABW3FNA5</accession>
<keyword evidence="7" id="KW-0472">Membrane</keyword>
<dbReference type="PANTHER" id="PTHR43255:SF1">
    <property type="entry name" value="IRON-SULFUR-BINDING OXIDOREDUCTASE FADF-RELATED"/>
    <property type="match status" value="1"/>
</dbReference>
<dbReference type="PANTHER" id="PTHR43255">
    <property type="entry name" value="IRON-SULFUR-BINDING OXIDOREDUCTASE FADF-RELATED-RELATED"/>
    <property type="match status" value="1"/>
</dbReference>
<feature type="transmembrane region" description="Helical" evidence="7">
    <location>
        <begin position="219"/>
        <end position="237"/>
    </location>
</feature>
<dbReference type="Gene3D" id="1.10.1060.10">
    <property type="entry name" value="Alpha-helical ferredoxin"/>
    <property type="match status" value="1"/>
</dbReference>
<feature type="transmembrane region" description="Helical" evidence="7">
    <location>
        <begin position="113"/>
        <end position="132"/>
    </location>
</feature>
<dbReference type="SUPFAM" id="SSF46548">
    <property type="entry name" value="alpha-helical ferredoxin"/>
    <property type="match status" value="1"/>
</dbReference>
<name>A0ABW3FNA5_9PSEU</name>
<dbReference type="Proteomes" id="UP001597018">
    <property type="component" value="Unassembled WGS sequence"/>
</dbReference>
<proteinExistence type="predicted"/>
<evidence type="ECO:0000256" key="5">
    <source>
        <dbReference type="ARBA" id="ARBA00023014"/>
    </source>
</evidence>
<gene>
    <name evidence="9" type="ORF">ACFQ16_00475</name>
</gene>
<feature type="transmembrane region" description="Helical" evidence="7">
    <location>
        <begin position="153"/>
        <end position="172"/>
    </location>
</feature>
<keyword evidence="7" id="KW-0812">Transmembrane</keyword>
<feature type="compositionally biased region" description="Acidic residues" evidence="6">
    <location>
        <begin position="730"/>
        <end position="744"/>
    </location>
</feature>
<feature type="transmembrane region" description="Helical" evidence="7">
    <location>
        <begin position="72"/>
        <end position="93"/>
    </location>
</feature>
<feature type="domain" description="4Fe-4S ferredoxin-type" evidence="8">
    <location>
        <begin position="383"/>
        <end position="415"/>
    </location>
</feature>